<feature type="transmembrane region" description="Helical" evidence="8">
    <location>
        <begin position="262"/>
        <end position="283"/>
    </location>
</feature>
<feature type="transmembrane region" description="Helical" evidence="8">
    <location>
        <begin position="121"/>
        <end position="145"/>
    </location>
</feature>
<evidence type="ECO:0000256" key="6">
    <source>
        <dbReference type="ARBA" id="ARBA00023136"/>
    </source>
</evidence>
<feature type="transmembrane region" description="Helical" evidence="8">
    <location>
        <begin position="233"/>
        <end position="256"/>
    </location>
</feature>
<feature type="transmembrane region" description="Helical" evidence="8">
    <location>
        <begin position="166"/>
        <end position="187"/>
    </location>
</feature>
<keyword evidence="6 8" id="KW-0472">Membrane</keyword>
<sequence>MMRYAYRALRYLAAVAGVSYWAIGFPLAHGDGNAFVGVKYWFSYDMPGDMFAFWFFHFVFAATAATIVSGAVAERCEFVAYLIYSFLLTGLIYPIVTHWAWSERGWLYQGISDSNGVNVSFQDFAGSAVVHILGGTCAFVGACFLGPRVGKIDIDGHVQQIKGHSVPLAALGGFILLLGFLAFNGGSQASISQQGDGEAVAISMMNTVISGSFGAFTGLVINKIGFLGNRQWSLLITLNAALTGMVSVCAGCNVYYPWAAAVVGAIGGAAFVCWSNLISKVFLVDDPLDATAVHLGGGMWGILAAPILSRDTGIVFQWSTHSFYQLAWNIVGLLAIAGWTAVWSIFMFGGLKCMGILRVSREIESKGLDIPKHGEAAYPVEAYGHGWGERGDALKALAAKCLKNMNMNSFSLVTGPKAYIDLQSNCENPEVQKRRKSLDDLDDIYVPGGYSAENGGSVNLGYISNSSDPYRRNNTRIIDVDVDDGDTRF</sequence>
<keyword evidence="10" id="KW-1185">Reference proteome</keyword>
<feature type="transmembrane region" description="Helical" evidence="8">
    <location>
        <begin position="54"/>
        <end position="72"/>
    </location>
</feature>
<evidence type="ECO:0000256" key="3">
    <source>
        <dbReference type="ARBA" id="ARBA00022448"/>
    </source>
</evidence>
<feature type="transmembrane region" description="Helical" evidence="8">
    <location>
        <begin position="199"/>
        <end position="221"/>
    </location>
</feature>
<reference evidence="11" key="1">
    <citation type="submission" date="2025-08" db="UniProtKB">
        <authorList>
            <consortium name="RefSeq"/>
        </authorList>
    </citation>
    <scope>IDENTIFICATION</scope>
</reference>
<feature type="transmembrane region" description="Helical" evidence="8">
    <location>
        <begin position="290"/>
        <end position="308"/>
    </location>
</feature>
<dbReference type="PANTHER" id="PTHR11730:SF6">
    <property type="entry name" value="AMMONIUM TRANSPORTER"/>
    <property type="match status" value="1"/>
</dbReference>
<feature type="transmembrane region" description="Helical" evidence="8">
    <location>
        <begin position="79"/>
        <end position="101"/>
    </location>
</feature>
<organism evidence="10 11">
    <name type="scientific">Priapulus caudatus</name>
    <name type="common">Priapulid worm</name>
    <dbReference type="NCBI Taxonomy" id="37621"/>
    <lineage>
        <taxon>Eukaryota</taxon>
        <taxon>Metazoa</taxon>
        <taxon>Ecdysozoa</taxon>
        <taxon>Scalidophora</taxon>
        <taxon>Priapulida</taxon>
        <taxon>Priapulimorpha</taxon>
        <taxon>Priapulimorphida</taxon>
        <taxon>Priapulidae</taxon>
        <taxon>Priapulus</taxon>
    </lineage>
</organism>
<dbReference type="Pfam" id="PF00909">
    <property type="entry name" value="Ammonium_transp"/>
    <property type="match status" value="1"/>
</dbReference>
<evidence type="ECO:0000256" key="8">
    <source>
        <dbReference type="SAM" id="Phobius"/>
    </source>
</evidence>
<comment type="similarity">
    <text evidence="2">Belongs to the ammonia transporter channel (TC 1.A.11.2) family.</text>
</comment>
<evidence type="ECO:0000256" key="7">
    <source>
        <dbReference type="ARBA" id="ARBA00023177"/>
    </source>
</evidence>
<keyword evidence="5 8" id="KW-1133">Transmembrane helix</keyword>
<dbReference type="RefSeq" id="XP_014669407.1">
    <property type="nucleotide sequence ID" value="XM_014813921.1"/>
</dbReference>
<dbReference type="Gene3D" id="1.10.3430.10">
    <property type="entry name" value="Ammonium transporter AmtB like domains"/>
    <property type="match status" value="1"/>
</dbReference>
<evidence type="ECO:0000256" key="1">
    <source>
        <dbReference type="ARBA" id="ARBA00004141"/>
    </source>
</evidence>
<evidence type="ECO:0000256" key="5">
    <source>
        <dbReference type="ARBA" id="ARBA00022989"/>
    </source>
</evidence>
<dbReference type="PANTHER" id="PTHR11730">
    <property type="entry name" value="AMMONIUM TRANSPORTER"/>
    <property type="match status" value="1"/>
</dbReference>
<evidence type="ECO:0000313" key="11">
    <source>
        <dbReference type="RefSeq" id="XP_014669407.1"/>
    </source>
</evidence>
<evidence type="ECO:0000256" key="2">
    <source>
        <dbReference type="ARBA" id="ARBA00005887"/>
    </source>
</evidence>
<accession>A0ABM1EB36</accession>
<keyword evidence="3" id="KW-0813">Transport</keyword>
<feature type="transmembrane region" description="Helical" evidence="8">
    <location>
        <begin position="328"/>
        <end position="351"/>
    </location>
</feature>
<dbReference type="GeneID" id="106810541"/>
<comment type="subcellular location">
    <subcellularLocation>
        <location evidence="1">Membrane</location>
        <topology evidence="1">Multi-pass membrane protein</topology>
    </subcellularLocation>
</comment>
<evidence type="ECO:0000313" key="10">
    <source>
        <dbReference type="Proteomes" id="UP000695022"/>
    </source>
</evidence>
<keyword evidence="7" id="KW-0924">Ammonia transport</keyword>
<dbReference type="Proteomes" id="UP000695022">
    <property type="component" value="Unplaced"/>
</dbReference>
<dbReference type="InterPro" id="IPR024041">
    <property type="entry name" value="NH4_transpt_AmtB-like_dom"/>
</dbReference>
<name>A0ABM1EB36_PRICU</name>
<dbReference type="InterPro" id="IPR029020">
    <property type="entry name" value="Ammonium/urea_transptr"/>
</dbReference>
<evidence type="ECO:0000256" key="4">
    <source>
        <dbReference type="ARBA" id="ARBA00022692"/>
    </source>
</evidence>
<evidence type="ECO:0000259" key="9">
    <source>
        <dbReference type="Pfam" id="PF00909"/>
    </source>
</evidence>
<gene>
    <name evidence="11" type="primary">LOC106810541</name>
</gene>
<dbReference type="SUPFAM" id="SSF111352">
    <property type="entry name" value="Ammonium transporter"/>
    <property type="match status" value="1"/>
</dbReference>
<keyword evidence="4 8" id="KW-0812">Transmembrane</keyword>
<feature type="domain" description="Ammonium transporter AmtB-like" evidence="9">
    <location>
        <begin position="14"/>
        <end position="378"/>
    </location>
</feature>
<proteinExistence type="inferred from homology"/>
<protein>
    <submittedName>
        <fullName evidence="11">Ammonium transporter 1</fullName>
    </submittedName>
</protein>